<gene>
    <name evidence="2" type="ORF">FBGL_15500</name>
    <name evidence="1" type="ORF">FGL01_19100</name>
    <name evidence="3" type="ORF">SAMN05192550_1987</name>
</gene>
<sequence length="419" mass="48621">MSSRDKIEAAKKELNTAMTTFNSCIVNSDLDNCIATLIKSADNEYKKYIIGGLLNEIDKDKSFQLHKEAYLSKPDELDFNLEYAIELHRKGEFEEAAKLYEKYSKEKAEDFRVNVWLADCYINSGDIDKSIANWKKSDHAKHHTSIDQAINTIYGNTKQIKARNNYRKEIEKGNNTLFYSLIFLDMNWELDWWNTNTQEYFLKEDVRLIESKLEKTNIDYNTIQAYIKVKNLSKSENAGDSIKMLLTNNKIIIGSNPLPTNGQIASDLLRICFINQLISEQEFYNNRGQELLKLANATKDKELLNIYAYLQATVNGKVDASIDKQGWTDFKDERFAISYFIGKADKNRFDDKELAQALTDFPNSSKLYWVKVNCAKIENIKLRPHLVELIKREFKTLGSDQSHYSYPLKSYFGYLESEK</sequence>
<dbReference type="RefSeq" id="WP_066329950.1">
    <property type="nucleotide sequence ID" value="NZ_BJVF01000002.1"/>
</dbReference>
<proteinExistence type="predicted"/>
<name>A0A1B9DH25_9FLAO</name>
<reference evidence="3 5" key="3">
    <citation type="submission" date="2016-10" db="EMBL/GenBank/DDBJ databases">
        <authorList>
            <person name="Varghese N."/>
            <person name="Submissions S."/>
        </authorList>
    </citation>
    <scope>NUCLEOTIDE SEQUENCE [LARGE SCALE GENOMIC DNA]</scope>
    <source>
        <strain evidence="3 5">Gm-149</strain>
    </source>
</reference>
<evidence type="ECO:0000313" key="3">
    <source>
        <dbReference type="EMBL" id="SDJ35661.1"/>
    </source>
</evidence>
<dbReference type="STRING" id="551990.SAMN05192550_1987"/>
<dbReference type="AlphaFoldDB" id="A0A1B9DH25"/>
<evidence type="ECO:0000313" key="5">
    <source>
        <dbReference type="Proteomes" id="UP000182367"/>
    </source>
</evidence>
<dbReference type="Proteomes" id="UP000093226">
    <property type="component" value="Unassembled WGS sequence"/>
</dbReference>
<protein>
    <recommendedName>
        <fullName evidence="7">Tetratricopeptide repeat protein</fullName>
    </recommendedName>
</protein>
<dbReference type="Gene3D" id="1.25.40.10">
    <property type="entry name" value="Tetratricopeptide repeat domain"/>
    <property type="match status" value="1"/>
</dbReference>
<dbReference type="InterPro" id="IPR011990">
    <property type="entry name" value="TPR-like_helical_dom_sf"/>
</dbReference>
<dbReference type="EMBL" id="BJVF01000002">
    <property type="protein sequence ID" value="GEL11171.1"/>
    <property type="molecule type" value="Genomic_DNA"/>
</dbReference>
<dbReference type="Proteomes" id="UP000321579">
    <property type="component" value="Unassembled WGS sequence"/>
</dbReference>
<evidence type="ECO:0000313" key="6">
    <source>
        <dbReference type="Proteomes" id="UP000321579"/>
    </source>
</evidence>
<evidence type="ECO:0008006" key="7">
    <source>
        <dbReference type="Google" id="ProtNLM"/>
    </source>
</evidence>
<reference evidence="4" key="1">
    <citation type="submission" date="2016-03" db="EMBL/GenBank/DDBJ databases">
        <title>Draft genome sequence of Paenibacillus glacialis DSM 22343.</title>
        <authorList>
            <person name="Shin S.-K."/>
            <person name="Yi H."/>
        </authorList>
    </citation>
    <scope>NUCLEOTIDE SEQUENCE [LARGE SCALE GENOMIC DNA]</scope>
    <source>
        <strain evidence="4">NBRC 105008</strain>
    </source>
</reference>
<organism evidence="2 4">
    <name type="scientific">Flavobacterium glycines</name>
    <dbReference type="NCBI Taxonomy" id="551990"/>
    <lineage>
        <taxon>Bacteria</taxon>
        <taxon>Pseudomonadati</taxon>
        <taxon>Bacteroidota</taxon>
        <taxon>Flavobacteriia</taxon>
        <taxon>Flavobacteriales</taxon>
        <taxon>Flavobacteriaceae</taxon>
        <taxon>Flavobacterium</taxon>
    </lineage>
</organism>
<dbReference type="EMBL" id="FNEO01000002">
    <property type="protein sequence ID" value="SDJ35661.1"/>
    <property type="molecule type" value="Genomic_DNA"/>
</dbReference>
<accession>A0A1B9DH25</accession>
<dbReference type="SUPFAM" id="SSF48452">
    <property type="entry name" value="TPR-like"/>
    <property type="match status" value="1"/>
</dbReference>
<evidence type="ECO:0000313" key="4">
    <source>
        <dbReference type="Proteomes" id="UP000093226"/>
    </source>
</evidence>
<dbReference type="Proteomes" id="UP000182367">
    <property type="component" value="Unassembled WGS sequence"/>
</dbReference>
<comment type="caution">
    <text evidence="2">The sequence shown here is derived from an EMBL/GenBank/DDBJ whole genome shotgun (WGS) entry which is preliminary data.</text>
</comment>
<reference evidence="1 6" key="4">
    <citation type="submission" date="2019-07" db="EMBL/GenBank/DDBJ databases">
        <title>Whole genome shotgun sequence of Flavobacterium glycines NBRC 105008.</title>
        <authorList>
            <person name="Hosoyama A."/>
            <person name="Uohara A."/>
            <person name="Ohji S."/>
            <person name="Ichikawa N."/>
        </authorList>
    </citation>
    <scope>NUCLEOTIDE SEQUENCE [LARGE SCALE GENOMIC DNA]</scope>
    <source>
        <strain evidence="1 6">NBRC 105008</strain>
    </source>
</reference>
<dbReference type="EMBL" id="LVEO01000029">
    <property type="protein sequence ID" value="OCB68970.1"/>
    <property type="molecule type" value="Genomic_DNA"/>
</dbReference>
<keyword evidence="5" id="KW-1185">Reference proteome</keyword>
<evidence type="ECO:0000313" key="1">
    <source>
        <dbReference type="EMBL" id="GEL11171.1"/>
    </source>
</evidence>
<dbReference type="Pfam" id="PF14559">
    <property type="entry name" value="TPR_19"/>
    <property type="match status" value="1"/>
</dbReference>
<dbReference type="OrthoDB" id="6003516at2"/>
<reference evidence="2" key="2">
    <citation type="submission" date="2016-03" db="EMBL/GenBank/DDBJ databases">
        <authorList>
            <person name="Ploux O."/>
        </authorList>
    </citation>
    <scope>NUCLEOTIDE SEQUENCE</scope>
    <source>
        <strain evidence="2">NBRC 105008</strain>
    </source>
</reference>
<evidence type="ECO:0000313" key="2">
    <source>
        <dbReference type="EMBL" id="OCB68970.1"/>
    </source>
</evidence>